<feature type="compositionally biased region" description="Basic and acidic residues" evidence="1">
    <location>
        <begin position="473"/>
        <end position="482"/>
    </location>
</feature>
<dbReference type="OrthoDB" id="9942608at2759"/>
<feature type="region of interest" description="Disordered" evidence="1">
    <location>
        <begin position="320"/>
        <end position="383"/>
    </location>
</feature>
<feature type="region of interest" description="Disordered" evidence="1">
    <location>
        <begin position="1"/>
        <end position="71"/>
    </location>
</feature>
<dbReference type="PANTHER" id="PTHR16461:SF5">
    <property type="entry name" value="TOLL-INTERACTING PROTEIN"/>
    <property type="match status" value="1"/>
</dbReference>
<name>A0A1E3PKD5_9ASCO</name>
<dbReference type="EMBL" id="KV454409">
    <property type="protein sequence ID" value="ODQ65654.1"/>
    <property type="molecule type" value="Genomic_DNA"/>
</dbReference>
<feature type="region of interest" description="Disordered" evidence="1">
    <location>
        <begin position="92"/>
        <end position="165"/>
    </location>
</feature>
<evidence type="ECO:0000259" key="2">
    <source>
        <dbReference type="PROSITE" id="PS51140"/>
    </source>
</evidence>
<dbReference type="STRING" id="857566.A0A1E3PKD5"/>
<dbReference type="SMART" id="SM00546">
    <property type="entry name" value="CUE"/>
    <property type="match status" value="1"/>
</dbReference>
<gene>
    <name evidence="3" type="ORF">NADFUDRAFT_82659</name>
</gene>
<feature type="compositionally biased region" description="Basic and acidic residues" evidence="1">
    <location>
        <begin position="364"/>
        <end position="378"/>
    </location>
</feature>
<sequence>MVQSKNSSDLDDSARESIDIVKAADVEDHNPVEGKPSTGVAAANADEAAGESGNNASKAVRDSEPAAIETGLKVKPEVTEVIPAIVSIETVTDKSHIDDELVDEPIDYSTKESRSNFNPNYQPENAYRSERNTGAPVSNTILPPPKPRRPTPPPSPEETLKEAFPGISPSIITAVLIASNGELGPAFNALLSMSDPSFKPDLPLRKNPQQPVRSSQSQIEEDERLARRLAQDYEKKAQRKNPNVINNNRRMREETESNHDAAQHTRNKSGSDDGFNFLEEEFPQIKATIEKGLNETKTTINTWMKNFQKKFEENIENNLAPRFEDEPSSSSNTKRGLFGALGGSPILPSKDDNRYGYSNSRIMSRNDSRRNVQTKSDEVTNGVGEINLNDEYLMGAQSQKEFRPSKPARPVSSRTQSENSELLGASAEPASKPESKSGHTWETLNMVEHMPEKDQESFFIGDSDDEEDDEEEIPSREKRQESAEISNTKSVQSDKPFEN</sequence>
<feature type="compositionally biased region" description="Polar residues" evidence="1">
    <location>
        <begin position="483"/>
        <end position="493"/>
    </location>
</feature>
<dbReference type="Proteomes" id="UP000095009">
    <property type="component" value="Unassembled WGS sequence"/>
</dbReference>
<dbReference type="GO" id="GO:0043130">
    <property type="term" value="F:ubiquitin binding"/>
    <property type="evidence" value="ECO:0007669"/>
    <property type="project" value="InterPro"/>
</dbReference>
<evidence type="ECO:0000256" key="1">
    <source>
        <dbReference type="SAM" id="MobiDB-lite"/>
    </source>
</evidence>
<protein>
    <recommendedName>
        <fullName evidence="2">CUE domain-containing protein</fullName>
    </recommendedName>
</protein>
<evidence type="ECO:0000313" key="3">
    <source>
        <dbReference type="EMBL" id="ODQ65654.1"/>
    </source>
</evidence>
<dbReference type="FunFam" id="1.10.8.10:FF:000064">
    <property type="entry name" value="Similar to CUE domain-containing protein"/>
    <property type="match status" value="1"/>
</dbReference>
<dbReference type="InterPro" id="IPR009060">
    <property type="entry name" value="UBA-like_sf"/>
</dbReference>
<dbReference type="PANTHER" id="PTHR16461">
    <property type="entry name" value="TOLL-INTERACTING PROTEIN"/>
    <property type="match status" value="1"/>
</dbReference>
<feature type="compositionally biased region" description="Polar residues" evidence="1">
    <location>
        <begin position="207"/>
        <end position="218"/>
    </location>
</feature>
<reference evidence="3 4" key="1">
    <citation type="journal article" date="2016" name="Proc. Natl. Acad. Sci. U.S.A.">
        <title>Comparative genomics of biotechnologically important yeasts.</title>
        <authorList>
            <person name="Riley R."/>
            <person name="Haridas S."/>
            <person name="Wolfe K.H."/>
            <person name="Lopes M.R."/>
            <person name="Hittinger C.T."/>
            <person name="Goeker M."/>
            <person name="Salamov A.A."/>
            <person name="Wisecaver J.H."/>
            <person name="Long T.M."/>
            <person name="Calvey C.H."/>
            <person name="Aerts A.L."/>
            <person name="Barry K.W."/>
            <person name="Choi C."/>
            <person name="Clum A."/>
            <person name="Coughlan A.Y."/>
            <person name="Deshpande S."/>
            <person name="Douglass A.P."/>
            <person name="Hanson S.J."/>
            <person name="Klenk H.-P."/>
            <person name="LaButti K.M."/>
            <person name="Lapidus A."/>
            <person name="Lindquist E.A."/>
            <person name="Lipzen A.M."/>
            <person name="Meier-Kolthoff J.P."/>
            <person name="Ohm R.A."/>
            <person name="Otillar R.P."/>
            <person name="Pangilinan J.L."/>
            <person name="Peng Y."/>
            <person name="Rokas A."/>
            <person name="Rosa C.A."/>
            <person name="Scheuner C."/>
            <person name="Sibirny A.A."/>
            <person name="Slot J.C."/>
            <person name="Stielow J.B."/>
            <person name="Sun H."/>
            <person name="Kurtzman C.P."/>
            <person name="Blackwell M."/>
            <person name="Grigoriev I.V."/>
            <person name="Jeffries T.W."/>
        </authorList>
    </citation>
    <scope>NUCLEOTIDE SEQUENCE [LARGE SCALE GENOMIC DNA]</scope>
    <source>
        <strain evidence="3 4">DSM 6958</strain>
    </source>
</reference>
<accession>A0A1E3PKD5</accession>
<dbReference type="PROSITE" id="PS51140">
    <property type="entry name" value="CUE"/>
    <property type="match status" value="1"/>
</dbReference>
<feature type="region of interest" description="Disordered" evidence="1">
    <location>
        <begin position="199"/>
        <end position="276"/>
    </location>
</feature>
<proteinExistence type="predicted"/>
<feature type="compositionally biased region" description="Low complexity" evidence="1">
    <location>
        <begin position="41"/>
        <end position="56"/>
    </location>
</feature>
<feature type="region of interest" description="Disordered" evidence="1">
    <location>
        <begin position="398"/>
        <end position="499"/>
    </location>
</feature>
<feature type="domain" description="CUE" evidence="2">
    <location>
        <begin position="152"/>
        <end position="195"/>
    </location>
</feature>
<dbReference type="InterPro" id="IPR003892">
    <property type="entry name" value="CUE"/>
</dbReference>
<dbReference type="GO" id="GO:0031624">
    <property type="term" value="F:ubiquitin conjugating enzyme binding"/>
    <property type="evidence" value="ECO:0007669"/>
    <property type="project" value="TreeGrafter"/>
</dbReference>
<feature type="compositionally biased region" description="Basic and acidic residues" evidence="1">
    <location>
        <begin position="12"/>
        <end position="32"/>
    </location>
</feature>
<evidence type="ECO:0000313" key="4">
    <source>
        <dbReference type="Proteomes" id="UP000095009"/>
    </source>
</evidence>
<dbReference type="AlphaFoldDB" id="A0A1E3PKD5"/>
<feature type="compositionally biased region" description="Pro residues" evidence="1">
    <location>
        <begin position="142"/>
        <end position="156"/>
    </location>
</feature>
<dbReference type="SUPFAM" id="SSF46934">
    <property type="entry name" value="UBA-like"/>
    <property type="match status" value="1"/>
</dbReference>
<dbReference type="GO" id="GO:0006511">
    <property type="term" value="P:ubiquitin-dependent protein catabolic process"/>
    <property type="evidence" value="ECO:0007669"/>
    <property type="project" value="TreeGrafter"/>
</dbReference>
<keyword evidence="4" id="KW-1185">Reference proteome</keyword>
<dbReference type="Pfam" id="PF02845">
    <property type="entry name" value="CUE"/>
    <property type="match status" value="1"/>
</dbReference>
<dbReference type="Gene3D" id="1.10.8.10">
    <property type="entry name" value="DNA helicase RuvA subunit, C-terminal domain"/>
    <property type="match status" value="1"/>
</dbReference>
<organism evidence="3 4">
    <name type="scientific">Nadsonia fulvescens var. elongata DSM 6958</name>
    <dbReference type="NCBI Taxonomy" id="857566"/>
    <lineage>
        <taxon>Eukaryota</taxon>
        <taxon>Fungi</taxon>
        <taxon>Dikarya</taxon>
        <taxon>Ascomycota</taxon>
        <taxon>Saccharomycotina</taxon>
        <taxon>Dipodascomycetes</taxon>
        <taxon>Dipodascales</taxon>
        <taxon>Dipodascales incertae sedis</taxon>
        <taxon>Nadsonia</taxon>
    </lineage>
</organism>
<feature type="compositionally biased region" description="Basic and acidic residues" evidence="1">
    <location>
        <begin position="224"/>
        <end position="236"/>
    </location>
</feature>
<feature type="compositionally biased region" description="Basic and acidic residues" evidence="1">
    <location>
        <begin position="250"/>
        <end position="263"/>
    </location>
</feature>
<dbReference type="GO" id="GO:0005737">
    <property type="term" value="C:cytoplasm"/>
    <property type="evidence" value="ECO:0007669"/>
    <property type="project" value="TreeGrafter"/>
</dbReference>
<feature type="compositionally biased region" description="Acidic residues" evidence="1">
    <location>
        <begin position="462"/>
        <end position="472"/>
    </location>
</feature>